<gene>
    <name evidence="6" type="ORF">ET475_02305</name>
</gene>
<feature type="chain" id="PRO_5020518106" evidence="5">
    <location>
        <begin position="27"/>
        <end position="446"/>
    </location>
</feature>
<dbReference type="RefSeq" id="WP_129385640.1">
    <property type="nucleotide sequence ID" value="NZ_CP035494.1"/>
</dbReference>
<evidence type="ECO:0000313" key="7">
    <source>
        <dbReference type="Proteomes" id="UP000293995"/>
    </source>
</evidence>
<name>A0A4P6E9Y7_9MICO</name>
<reference evidence="6 7" key="1">
    <citation type="submission" date="2019-01" db="EMBL/GenBank/DDBJ databases">
        <title>Genome sequencing of strain DFW100M-13.</title>
        <authorList>
            <person name="Heo J."/>
            <person name="Kim S.-J."/>
            <person name="Kim J.-S."/>
            <person name="Hong S.-B."/>
            <person name="Kwon S.-W."/>
        </authorList>
    </citation>
    <scope>NUCLEOTIDE SEQUENCE [LARGE SCALE GENOMIC DNA]</scope>
    <source>
        <strain evidence="6 7">DFW100M-13</strain>
    </source>
</reference>
<dbReference type="KEGG" id="mprt:ET475_02305"/>
<accession>A0A4P6E9Y7</accession>
<comment type="similarity">
    <text evidence="1">Belongs to the bacterial solute-binding protein 1 family.</text>
</comment>
<evidence type="ECO:0000256" key="4">
    <source>
        <dbReference type="SAM" id="MobiDB-lite"/>
    </source>
</evidence>
<dbReference type="EMBL" id="CP035494">
    <property type="protein sequence ID" value="QAY58942.1"/>
    <property type="molecule type" value="Genomic_DNA"/>
</dbReference>
<protein>
    <submittedName>
        <fullName evidence="6">Extracellular solute-binding protein</fullName>
    </submittedName>
</protein>
<evidence type="ECO:0000256" key="2">
    <source>
        <dbReference type="ARBA" id="ARBA00022448"/>
    </source>
</evidence>
<dbReference type="Proteomes" id="UP000293995">
    <property type="component" value="Chromosome"/>
</dbReference>
<dbReference type="GO" id="GO:0042956">
    <property type="term" value="P:maltodextrin transmembrane transport"/>
    <property type="evidence" value="ECO:0007669"/>
    <property type="project" value="TreeGrafter"/>
</dbReference>
<keyword evidence="3 5" id="KW-0732">Signal</keyword>
<dbReference type="GO" id="GO:1901982">
    <property type="term" value="F:maltose binding"/>
    <property type="evidence" value="ECO:0007669"/>
    <property type="project" value="TreeGrafter"/>
</dbReference>
<keyword evidence="7" id="KW-1185">Reference proteome</keyword>
<evidence type="ECO:0000256" key="5">
    <source>
        <dbReference type="SAM" id="SignalP"/>
    </source>
</evidence>
<dbReference type="GO" id="GO:0015768">
    <property type="term" value="P:maltose transport"/>
    <property type="evidence" value="ECO:0007669"/>
    <property type="project" value="TreeGrafter"/>
</dbReference>
<dbReference type="Gene3D" id="3.40.190.10">
    <property type="entry name" value="Periplasmic binding protein-like II"/>
    <property type="match status" value="2"/>
</dbReference>
<feature type="region of interest" description="Disordered" evidence="4">
    <location>
        <begin position="27"/>
        <end position="47"/>
    </location>
</feature>
<sequence>MRTSRIVAVGAAGIAAALALSACSSAGNGGNGGDTSTPDTSKTIGTVDGSGRTLTVWAMTGDYSDEVMKKVNDEFEAQTGAKVDVQVQAWDGITTKLTTALGTTTPPDVVDIGNTQVAGYANTGGLMDLSAYKDELQQGGTWVDSLAGPATFDGKLYAVPSFVGNRAVIYNKKMWADAGVTTAPTTYDELKSDLDKIKAKNSASDFSPFYLPGQFWYAGMSWVWDAGGDIATSDDGTWKGAFSSTEAQKGLDEFKAFQNAYSSKASQTLNTDKPNEDQIMADGKTATIIGALWDAGLVVSGSNGKITEDDLGTFALPNTAGGSGPAYNFGGGEVWGIAQKSPNQDLALVWTKIAASPDIQNALAAQPWIPNTKELAAEWATKATTLTQGFYDASGVTRATPGAAGWGTIEGNKNMEQFFSSVASGSKSVADAAKDMDATLDSTLNG</sequence>
<dbReference type="GO" id="GO:0055052">
    <property type="term" value="C:ATP-binding cassette (ABC) transporter complex, substrate-binding subunit-containing"/>
    <property type="evidence" value="ECO:0007669"/>
    <property type="project" value="TreeGrafter"/>
</dbReference>
<dbReference type="PANTHER" id="PTHR30061:SF50">
    <property type="entry name" value="MALTOSE_MALTODEXTRIN-BINDING PERIPLASMIC PROTEIN"/>
    <property type="match status" value="1"/>
</dbReference>
<evidence type="ECO:0000313" key="6">
    <source>
        <dbReference type="EMBL" id="QAY58942.1"/>
    </source>
</evidence>
<keyword evidence="2" id="KW-0813">Transport</keyword>
<dbReference type="Pfam" id="PF01547">
    <property type="entry name" value="SBP_bac_1"/>
    <property type="match status" value="1"/>
</dbReference>
<dbReference type="OrthoDB" id="9780991at2"/>
<dbReference type="PROSITE" id="PS51257">
    <property type="entry name" value="PROKAR_LIPOPROTEIN"/>
    <property type="match status" value="1"/>
</dbReference>
<evidence type="ECO:0000256" key="3">
    <source>
        <dbReference type="ARBA" id="ARBA00022729"/>
    </source>
</evidence>
<proteinExistence type="inferred from homology"/>
<feature type="signal peptide" evidence="5">
    <location>
        <begin position="1"/>
        <end position="26"/>
    </location>
</feature>
<dbReference type="SUPFAM" id="SSF53850">
    <property type="entry name" value="Periplasmic binding protein-like II"/>
    <property type="match status" value="1"/>
</dbReference>
<organism evidence="6 7">
    <name type="scientific">Microbacterium protaetiae</name>
    <dbReference type="NCBI Taxonomy" id="2509458"/>
    <lineage>
        <taxon>Bacteria</taxon>
        <taxon>Bacillati</taxon>
        <taxon>Actinomycetota</taxon>
        <taxon>Actinomycetes</taxon>
        <taxon>Micrococcales</taxon>
        <taxon>Microbacteriaceae</taxon>
        <taxon>Microbacterium</taxon>
    </lineage>
</organism>
<evidence type="ECO:0000256" key="1">
    <source>
        <dbReference type="ARBA" id="ARBA00008520"/>
    </source>
</evidence>
<dbReference type="InterPro" id="IPR006059">
    <property type="entry name" value="SBP"/>
</dbReference>
<dbReference type="PANTHER" id="PTHR30061">
    <property type="entry name" value="MALTOSE-BINDING PERIPLASMIC PROTEIN"/>
    <property type="match status" value="1"/>
</dbReference>
<feature type="compositionally biased region" description="Polar residues" evidence="4">
    <location>
        <begin position="34"/>
        <end position="44"/>
    </location>
</feature>
<dbReference type="AlphaFoldDB" id="A0A4P6E9Y7"/>